<sequence>MTSTNNELKKQEIVEVNKRKETPPKSQNLEVTGMPEQGPSDSQLPVEEPKAAKNPEVVPDAVSAADEVPKVVTAPPNTPPNVLISKPGHAQPRTPTPSPTAPNAPIISPKPTPMLNQILGQSNPQSTTIAQQHMAASYNSLAQGNQLVLHPASNTYPIRLIRFLPHQLRQQYMKQPDPEQTQFFKSVQFKHDQLIRKFNLPARHAIQNISSFHQPTHQRAITGGKQEPEDDSDEINKIIKKLIQKAVDEKNQELEKKNKELENWAKHYKTCFDLNSMLYVNNAVLSMEAPKLRNEIARRAENEKKLKLEIERKQQEIREMSATFKQKTNALVDENLLVRFECQTEINENEIKMTLQTVELEKARAKNSENKAELERLSEKVEELKKENERAKDEYVKSIHEMAKKLNAEVEEKMREMTAQKEKEIEDLKCSFEELKANLSDNLENAKGENLKLTQSLQEETAARKADQLSWDEMWRGVIKDSEDKHALELRAHEAKIAELEAKILKQDGQLAAYKERDAALADCHRKNLLRTKRMYESEKKLLEEYEKATKVVDDYDEKEKEVEDNKNDVKDFAHVTVKEEKPGCSKQLKVEEKKEKSIKSKEVVPDKKIEKKTTTEPGTSGTQKRHLTSSGDHKEKKIKKMD</sequence>
<feature type="compositionally biased region" description="Basic and acidic residues" evidence="2">
    <location>
        <begin position="632"/>
        <end position="643"/>
    </location>
</feature>
<dbReference type="EMBL" id="DS268421">
    <property type="protein sequence ID" value="EFO88948.1"/>
    <property type="molecule type" value="Genomic_DNA"/>
</dbReference>
<keyword evidence="4" id="KW-1185">Reference proteome</keyword>
<feature type="region of interest" description="Disordered" evidence="2">
    <location>
        <begin position="580"/>
        <end position="643"/>
    </location>
</feature>
<keyword evidence="1" id="KW-0175">Coiled coil</keyword>
<dbReference type="InParanoid" id="E3M1F6"/>
<feature type="coiled-coil region" evidence="1">
    <location>
        <begin position="296"/>
        <end position="330"/>
    </location>
</feature>
<reference evidence="3" key="1">
    <citation type="submission" date="2007-07" db="EMBL/GenBank/DDBJ databases">
        <title>PCAP assembly of the Caenorhabditis remanei genome.</title>
        <authorList>
            <consortium name="The Caenorhabditis remanei Sequencing Consortium"/>
            <person name="Wilson R.K."/>
        </authorList>
    </citation>
    <scope>NUCLEOTIDE SEQUENCE [LARGE SCALE GENOMIC DNA]</scope>
    <source>
        <strain evidence="3">PB4641</strain>
    </source>
</reference>
<feature type="region of interest" description="Disordered" evidence="2">
    <location>
        <begin position="556"/>
        <end position="575"/>
    </location>
</feature>
<evidence type="ECO:0000313" key="3">
    <source>
        <dbReference type="EMBL" id="EFO88948.1"/>
    </source>
</evidence>
<proteinExistence type="predicted"/>
<evidence type="ECO:0000256" key="1">
    <source>
        <dbReference type="SAM" id="Coils"/>
    </source>
</evidence>
<dbReference type="Proteomes" id="UP000008281">
    <property type="component" value="Unassembled WGS sequence"/>
</dbReference>
<evidence type="ECO:0000313" key="4">
    <source>
        <dbReference type="Proteomes" id="UP000008281"/>
    </source>
</evidence>
<dbReference type="STRING" id="31234.E3M1F6"/>
<feature type="compositionally biased region" description="Pro residues" evidence="2">
    <location>
        <begin position="94"/>
        <end position="107"/>
    </location>
</feature>
<gene>
    <name evidence="3" type="ORF">CRE_06533</name>
</gene>
<accession>E3M1F6</accession>
<feature type="coiled-coil region" evidence="1">
    <location>
        <begin position="240"/>
        <end position="267"/>
    </location>
</feature>
<feature type="region of interest" description="Disordered" evidence="2">
    <location>
        <begin position="1"/>
        <end position="107"/>
    </location>
</feature>
<feature type="compositionally biased region" description="Basic and acidic residues" evidence="2">
    <location>
        <begin position="580"/>
        <end position="615"/>
    </location>
</feature>
<feature type="compositionally biased region" description="Basic and acidic residues" evidence="2">
    <location>
        <begin position="7"/>
        <end position="23"/>
    </location>
</feature>
<name>E3M1F6_CAERE</name>
<dbReference type="HOGENOM" id="CLU_425938_0_0_1"/>
<evidence type="ECO:0000256" key="2">
    <source>
        <dbReference type="SAM" id="MobiDB-lite"/>
    </source>
</evidence>
<dbReference type="AlphaFoldDB" id="E3M1F6"/>
<organism evidence="4">
    <name type="scientific">Caenorhabditis remanei</name>
    <name type="common">Caenorhabditis vulgaris</name>
    <dbReference type="NCBI Taxonomy" id="31234"/>
    <lineage>
        <taxon>Eukaryota</taxon>
        <taxon>Metazoa</taxon>
        <taxon>Ecdysozoa</taxon>
        <taxon>Nematoda</taxon>
        <taxon>Chromadorea</taxon>
        <taxon>Rhabditida</taxon>
        <taxon>Rhabditina</taxon>
        <taxon>Rhabditomorpha</taxon>
        <taxon>Rhabditoidea</taxon>
        <taxon>Rhabditidae</taxon>
        <taxon>Peloderinae</taxon>
        <taxon>Caenorhabditis</taxon>
    </lineage>
</organism>
<protein>
    <submittedName>
        <fullName evidence="3">Uncharacterized protein</fullName>
    </submittedName>
</protein>